<keyword evidence="4" id="KW-1185">Reference proteome</keyword>
<keyword evidence="1" id="KW-0479">Metal-binding</keyword>
<evidence type="ECO:0000313" key="4">
    <source>
        <dbReference type="Proteomes" id="UP000076874"/>
    </source>
</evidence>
<dbReference type="InterPro" id="IPR011051">
    <property type="entry name" value="RmlC_Cupin_sf"/>
</dbReference>
<dbReference type="AlphaFoldDB" id="A0A167R8R3"/>
<dbReference type="STRING" id="1081102.A0A167R8R3"/>
<dbReference type="PANTHER" id="PTHR42742:SF3">
    <property type="entry name" value="FRUCTOKINASE"/>
    <property type="match status" value="1"/>
</dbReference>
<reference evidence="3 4" key="1">
    <citation type="journal article" date="2016" name="Genome Biol. Evol.">
        <title>Divergent and convergent evolution of fungal pathogenicity.</title>
        <authorList>
            <person name="Shang Y."/>
            <person name="Xiao G."/>
            <person name="Zheng P."/>
            <person name="Cen K."/>
            <person name="Zhan S."/>
            <person name="Wang C."/>
        </authorList>
    </citation>
    <scope>NUCLEOTIDE SEQUENCE [LARGE SCALE GENOMIC DNA]</scope>
    <source>
        <strain evidence="3 4">RCEF 264</strain>
    </source>
</reference>
<evidence type="ECO:0000256" key="2">
    <source>
        <dbReference type="ARBA" id="ARBA00022833"/>
    </source>
</evidence>
<name>A0A167R8R3_9HYPO</name>
<comment type="caution">
    <text evidence="3">The sequence shown here is derived from an EMBL/GenBank/DDBJ whole genome shotgun (WGS) entry which is preliminary data.</text>
</comment>
<evidence type="ECO:0000313" key="3">
    <source>
        <dbReference type="EMBL" id="OAA58372.1"/>
    </source>
</evidence>
<organism evidence="3 4">
    <name type="scientific">Niveomyces insectorum RCEF 264</name>
    <dbReference type="NCBI Taxonomy" id="1081102"/>
    <lineage>
        <taxon>Eukaryota</taxon>
        <taxon>Fungi</taxon>
        <taxon>Dikarya</taxon>
        <taxon>Ascomycota</taxon>
        <taxon>Pezizomycotina</taxon>
        <taxon>Sordariomycetes</taxon>
        <taxon>Hypocreomycetidae</taxon>
        <taxon>Hypocreales</taxon>
        <taxon>Cordycipitaceae</taxon>
        <taxon>Niveomyces</taxon>
    </lineage>
</organism>
<dbReference type="InterPro" id="IPR014710">
    <property type="entry name" value="RmlC-like_jellyroll"/>
</dbReference>
<dbReference type="PANTHER" id="PTHR42742">
    <property type="entry name" value="TRANSCRIPTIONAL REPRESSOR MPRA"/>
    <property type="match status" value="1"/>
</dbReference>
<dbReference type="EMBL" id="AZHD01000012">
    <property type="protein sequence ID" value="OAA58372.1"/>
    <property type="molecule type" value="Genomic_DNA"/>
</dbReference>
<proteinExistence type="predicted"/>
<gene>
    <name evidence="3" type="ORF">SPI_06445</name>
</gene>
<sequence length="349" mass="37895">MPILLPANQPPNSFYRGGPQIRQFRFTEPASSDPRPDYQSEDWIASTTPCRGSRPLGLTKLPDGRWLADAVVAKPMHWLGPAHVAAFGVDTKLLVKLLDAGQRLPIHIHPEESWVKEHISGATHGKAEAWYVLTGGTVYLGLQQDVDADTLQQLVLQQDTSALLKKMHRFDVRPHQTIYVPPATLHAIGEGVLVVEVQEPADMSVLLEWTDFQIDGAEEGHLGVGWDAALTAVDRKGRSRAEMECLVVDNNITPASADATRIGVFAKTSEAFFRMERVQLQSDKNTQTLPRGFAVVIVLEGSLELATEKSGALSLVKGNTALVAYGDGNFTLKGAGQTLVARPPKVGGS</sequence>
<keyword evidence="2" id="KW-0862">Zinc</keyword>
<dbReference type="InterPro" id="IPR051804">
    <property type="entry name" value="Carb_Metab_Reg_Kinase/Isom"/>
</dbReference>
<dbReference type="CDD" id="cd07010">
    <property type="entry name" value="cupin_PMI_type_I_N_bac"/>
    <property type="match status" value="1"/>
</dbReference>
<accession>A0A167R8R3</accession>
<dbReference type="GO" id="GO:0046872">
    <property type="term" value="F:metal ion binding"/>
    <property type="evidence" value="ECO:0007669"/>
    <property type="project" value="UniProtKB-KW"/>
</dbReference>
<dbReference type="Gene3D" id="2.60.120.10">
    <property type="entry name" value="Jelly Rolls"/>
    <property type="match status" value="2"/>
</dbReference>
<dbReference type="SUPFAM" id="SSF51182">
    <property type="entry name" value="RmlC-like cupins"/>
    <property type="match status" value="1"/>
</dbReference>
<dbReference type="OrthoDB" id="3452273at2759"/>
<dbReference type="Proteomes" id="UP000076874">
    <property type="component" value="Unassembled WGS sequence"/>
</dbReference>
<protein>
    <submittedName>
        <fullName evidence="3">Cupin, RmlC-type</fullName>
    </submittedName>
</protein>
<evidence type="ECO:0000256" key="1">
    <source>
        <dbReference type="ARBA" id="ARBA00022723"/>
    </source>
</evidence>